<evidence type="ECO:0000256" key="5">
    <source>
        <dbReference type="ARBA" id="ARBA00023242"/>
    </source>
</evidence>
<evidence type="ECO:0000313" key="8">
    <source>
        <dbReference type="Proteomes" id="UP000604825"/>
    </source>
</evidence>
<feature type="region of interest" description="Disordered" evidence="6">
    <location>
        <begin position="94"/>
        <end position="135"/>
    </location>
</feature>
<dbReference type="AlphaFoldDB" id="A0A811R2N7"/>
<dbReference type="InterPro" id="IPR015300">
    <property type="entry name" value="DNA-bd_pseudobarrel_sf"/>
</dbReference>
<evidence type="ECO:0000256" key="4">
    <source>
        <dbReference type="ARBA" id="ARBA00023163"/>
    </source>
</evidence>
<evidence type="ECO:0000256" key="6">
    <source>
        <dbReference type="SAM" id="MobiDB-lite"/>
    </source>
</evidence>
<comment type="caution">
    <text evidence="7">The sequence shown here is derived from an EMBL/GenBank/DDBJ whole genome shotgun (WGS) entry which is preliminary data.</text>
</comment>
<organism evidence="7 8">
    <name type="scientific">Miscanthus lutarioriparius</name>
    <dbReference type="NCBI Taxonomy" id="422564"/>
    <lineage>
        <taxon>Eukaryota</taxon>
        <taxon>Viridiplantae</taxon>
        <taxon>Streptophyta</taxon>
        <taxon>Embryophyta</taxon>
        <taxon>Tracheophyta</taxon>
        <taxon>Spermatophyta</taxon>
        <taxon>Magnoliopsida</taxon>
        <taxon>Liliopsida</taxon>
        <taxon>Poales</taxon>
        <taxon>Poaceae</taxon>
        <taxon>PACMAD clade</taxon>
        <taxon>Panicoideae</taxon>
        <taxon>Andropogonodae</taxon>
        <taxon>Andropogoneae</taxon>
        <taxon>Saccharinae</taxon>
        <taxon>Miscanthus</taxon>
    </lineage>
</organism>
<dbReference type="SUPFAM" id="SSF101936">
    <property type="entry name" value="DNA-binding pseudobarrel domain"/>
    <property type="match status" value="1"/>
</dbReference>
<dbReference type="Proteomes" id="UP000604825">
    <property type="component" value="Unassembled WGS sequence"/>
</dbReference>
<evidence type="ECO:0008006" key="9">
    <source>
        <dbReference type="Google" id="ProtNLM"/>
    </source>
</evidence>
<keyword evidence="5" id="KW-0539">Nucleus</keyword>
<reference evidence="7" key="1">
    <citation type="submission" date="2020-10" db="EMBL/GenBank/DDBJ databases">
        <authorList>
            <person name="Han B."/>
            <person name="Lu T."/>
            <person name="Zhao Q."/>
            <person name="Huang X."/>
            <person name="Zhao Y."/>
        </authorList>
    </citation>
    <scope>NUCLEOTIDE SEQUENCE</scope>
</reference>
<keyword evidence="4" id="KW-0804">Transcription</keyword>
<protein>
    <recommendedName>
        <fullName evidence="9">TF-B3 domain-containing protein</fullName>
    </recommendedName>
</protein>
<keyword evidence="8" id="KW-1185">Reference proteome</keyword>
<keyword evidence="2" id="KW-0805">Transcription regulation</keyword>
<evidence type="ECO:0000256" key="1">
    <source>
        <dbReference type="ARBA" id="ARBA00004123"/>
    </source>
</evidence>
<evidence type="ECO:0000256" key="3">
    <source>
        <dbReference type="ARBA" id="ARBA00023125"/>
    </source>
</evidence>
<comment type="subcellular location">
    <subcellularLocation>
        <location evidence="1">Nucleus</location>
    </subcellularLocation>
</comment>
<gene>
    <name evidence="7" type="ORF">NCGR_LOCUS47431</name>
</gene>
<proteinExistence type="predicted"/>
<evidence type="ECO:0000256" key="2">
    <source>
        <dbReference type="ARBA" id="ARBA00023015"/>
    </source>
</evidence>
<keyword evidence="3" id="KW-0238">DNA-binding</keyword>
<dbReference type="GO" id="GO:0003677">
    <property type="term" value="F:DNA binding"/>
    <property type="evidence" value="ECO:0007669"/>
    <property type="project" value="UniProtKB-KW"/>
</dbReference>
<dbReference type="EMBL" id="CAJGYO010000012">
    <property type="protein sequence ID" value="CAD6264126.1"/>
    <property type="molecule type" value="Genomic_DNA"/>
</dbReference>
<accession>A0A811R2N7</accession>
<sequence length="399" mass="43374">MARRSLQLMVSGLPALGSDLGRRSLCLRRRPKLLAAQAAEKVFVAPDALLALKSITGLRAPGVKGTNRLDAQTVLQSMLMVLLGPCCGVHRTRTARGPPAGVTEPPPTSSRFEEAVKPKSVAPSSGVGHKTPEGLLPVARSPHGRLTPNGESAAGSSGVAAQGHVGRAAIMPRLAVEPLPLHRGRTFVKHFDAPFKTSIAIPTEVWNIIKEDNSSTIMLTGDSMGYHEITVELQNNKHVFTNGWTAFVEVERIPRGDMAVFAWVREGTLSMCLYGPNGGDKPMANRPPHGHPLLEDFHQQPTDDPENGGDVYVPANILGMVFELGAGVVMGPEIMQTLANVWHYWDSSFALYVCIIVPTQVGPRSHFWFGSNFSQTLEYRKRVVMFSSTATMSVVREFW</sequence>
<evidence type="ECO:0000313" key="7">
    <source>
        <dbReference type="EMBL" id="CAD6264126.1"/>
    </source>
</evidence>
<dbReference type="GO" id="GO:0005634">
    <property type="term" value="C:nucleus"/>
    <property type="evidence" value="ECO:0007669"/>
    <property type="project" value="UniProtKB-SubCell"/>
</dbReference>
<name>A0A811R2N7_9POAL</name>
<dbReference type="Gene3D" id="2.40.330.10">
    <property type="entry name" value="DNA-binding pseudobarrel domain"/>
    <property type="match status" value="1"/>
</dbReference>